<evidence type="ECO:0000259" key="10">
    <source>
        <dbReference type="SMART" id="SM00846"/>
    </source>
</evidence>
<dbReference type="GO" id="GO:0006006">
    <property type="term" value="P:glucose metabolic process"/>
    <property type="evidence" value="ECO:0007669"/>
    <property type="project" value="InterPro"/>
</dbReference>
<sequence>MTIKVAINGFGRIGKNIARAIFESQRNDQFEVVAINDLGAPATLAHLLKFDTVHGQFNADVRADENAIYINDHKINVYAERDPKNLPWKQLGVDVVMECTGLFTNRDGAGQHLTAGAKKVIISAPAKDVDGLFVYGVNHQDMKPDMTIISNASCTTNCLAPIAQPLNESLGIESALMTTVHSYTNDQCLLDAYHSDLQRARAAAQSMIPSKTGAAAAIGKVIPELDGKFDGLAVRVPTPNVSLVDLSFIANRDTSVEEVNKIVQQAAAKSPLSAVLDVNELPLVSSDFNHNPASSVFDTHQTRVNGRLVKVMAWYDNEWGFSNRMLDNAAHLMSLS</sequence>
<evidence type="ECO:0000256" key="7">
    <source>
        <dbReference type="PIRSR" id="PIRSR000149-4"/>
    </source>
</evidence>
<evidence type="ECO:0000256" key="3">
    <source>
        <dbReference type="ARBA" id="ARBA00023002"/>
    </source>
</evidence>
<evidence type="ECO:0000256" key="6">
    <source>
        <dbReference type="PIRSR" id="PIRSR000149-3"/>
    </source>
</evidence>
<dbReference type="OrthoDB" id="9803304at2"/>
<dbReference type="Pfam" id="PF02800">
    <property type="entry name" value="Gp_dh_C"/>
    <property type="match status" value="1"/>
</dbReference>
<dbReference type="GO" id="GO:0051287">
    <property type="term" value="F:NAD binding"/>
    <property type="evidence" value="ECO:0007669"/>
    <property type="project" value="InterPro"/>
</dbReference>
<evidence type="ECO:0000313" key="12">
    <source>
        <dbReference type="Proteomes" id="UP000295531"/>
    </source>
</evidence>
<evidence type="ECO:0000256" key="1">
    <source>
        <dbReference type="ARBA" id="ARBA00007406"/>
    </source>
</evidence>
<feature type="site" description="Activates thiol group during catalysis" evidence="7">
    <location>
        <position position="181"/>
    </location>
</feature>
<dbReference type="PRINTS" id="PR00078">
    <property type="entry name" value="G3PDHDRGNASE"/>
</dbReference>
<dbReference type="FunFam" id="3.30.360.10:FF:000002">
    <property type="entry name" value="Glyceraldehyde-3-phosphate dehydrogenase"/>
    <property type="match status" value="1"/>
</dbReference>
<dbReference type="InterPro" id="IPR020831">
    <property type="entry name" value="GlycerAld/Erythrose_P_DH"/>
</dbReference>
<dbReference type="PIRSF" id="PIRSF000149">
    <property type="entry name" value="GAP_DH"/>
    <property type="match status" value="1"/>
</dbReference>
<dbReference type="GO" id="GO:0050661">
    <property type="term" value="F:NADP binding"/>
    <property type="evidence" value="ECO:0007669"/>
    <property type="project" value="InterPro"/>
</dbReference>
<feature type="binding site" evidence="6">
    <location>
        <position position="37"/>
    </location>
    <ligand>
        <name>NAD(+)</name>
        <dbReference type="ChEBI" id="CHEBI:57540"/>
    </ligand>
</feature>
<comment type="similarity">
    <text evidence="1 8">Belongs to the glyceraldehyde-3-phosphate dehydrogenase family.</text>
</comment>
<dbReference type="InterPro" id="IPR020830">
    <property type="entry name" value="GlycerAld_3-P_DH_AS"/>
</dbReference>
<dbReference type="AlphaFoldDB" id="A0A4R6NYH5"/>
<organism evidence="11 12">
    <name type="scientific">Idiomarina aquatica</name>
    <dbReference type="NCBI Taxonomy" id="1327752"/>
    <lineage>
        <taxon>Bacteria</taxon>
        <taxon>Pseudomonadati</taxon>
        <taxon>Pseudomonadota</taxon>
        <taxon>Gammaproteobacteria</taxon>
        <taxon>Alteromonadales</taxon>
        <taxon>Idiomarinaceae</taxon>
        <taxon>Idiomarina</taxon>
    </lineage>
</organism>
<evidence type="ECO:0000313" key="11">
    <source>
        <dbReference type="EMBL" id="TDP29474.1"/>
    </source>
</evidence>
<dbReference type="PANTHER" id="PTHR43148">
    <property type="entry name" value="GLYCERALDEHYDE-3-PHOSPHATE DEHYDROGENASE 2"/>
    <property type="match status" value="1"/>
</dbReference>
<dbReference type="Pfam" id="PF00044">
    <property type="entry name" value="Gp_dh_N"/>
    <property type="match status" value="1"/>
</dbReference>
<keyword evidence="3 9" id="KW-0560">Oxidoreductase</keyword>
<keyword evidence="6" id="KW-0547">Nucleotide-binding</keyword>
<dbReference type="EMBL" id="SNXI01000017">
    <property type="protein sequence ID" value="TDP29474.1"/>
    <property type="molecule type" value="Genomic_DNA"/>
</dbReference>
<dbReference type="SUPFAM" id="SSF51735">
    <property type="entry name" value="NAD(P)-binding Rossmann-fold domains"/>
    <property type="match status" value="1"/>
</dbReference>
<gene>
    <name evidence="11" type="ORF">DEU29_11752</name>
</gene>
<name>A0A4R6NYH5_9GAMM</name>
<evidence type="ECO:0000256" key="8">
    <source>
        <dbReference type="RuleBase" id="RU000397"/>
    </source>
</evidence>
<comment type="subunit">
    <text evidence="2">Homotetramer.</text>
</comment>
<dbReference type="CDD" id="cd05214">
    <property type="entry name" value="GAPDH_I_N"/>
    <property type="match status" value="1"/>
</dbReference>
<reference evidence="11 12" key="1">
    <citation type="submission" date="2019-03" db="EMBL/GenBank/DDBJ databases">
        <title>Freshwater and sediment microbial communities from various areas in North America, analyzing microbe dynamics in response to fracking.</title>
        <authorList>
            <person name="Lamendella R."/>
        </authorList>
    </citation>
    <scope>NUCLEOTIDE SEQUENCE [LARGE SCALE GENOMIC DNA]</scope>
    <source>
        <strain evidence="11 12">18_TX</strain>
    </source>
</reference>
<protein>
    <recommendedName>
        <fullName evidence="9">Glyceraldehyde-3-phosphate dehydrogenase</fullName>
        <ecNumber evidence="9">1.2.1.-</ecNumber>
    </recommendedName>
</protein>
<evidence type="ECO:0000256" key="2">
    <source>
        <dbReference type="ARBA" id="ARBA00011881"/>
    </source>
</evidence>
<dbReference type="Proteomes" id="UP000295531">
    <property type="component" value="Unassembled WGS sequence"/>
</dbReference>
<dbReference type="Gene3D" id="3.30.360.10">
    <property type="entry name" value="Dihydrodipicolinate Reductase, domain 2"/>
    <property type="match status" value="1"/>
</dbReference>
<dbReference type="NCBIfam" id="TIGR01534">
    <property type="entry name" value="GAPDH-I"/>
    <property type="match status" value="1"/>
</dbReference>
<keyword evidence="12" id="KW-1185">Reference proteome</keyword>
<dbReference type="FunFam" id="3.40.50.720:FF:000001">
    <property type="entry name" value="Glyceraldehyde-3-phosphate dehydrogenase"/>
    <property type="match status" value="1"/>
</dbReference>
<feature type="domain" description="Glyceraldehyde 3-phosphate dehydrogenase NAD(P) binding" evidence="10">
    <location>
        <begin position="3"/>
        <end position="154"/>
    </location>
</feature>
<evidence type="ECO:0000256" key="4">
    <source>
        <dbReference type="PIRSR" id="PIRSR000149-1"/>
    </source>
</evidence>
<feature type="binding site" evidence="5">
    <location>
        <begin position="153"/>
        <end position="155"/>
    </location>
    <ligand>
        <name>D-glyceraldehyde 3-phosphate</name>
        <dbReference type="ChEBI" id="CHEBI:59776"/>
    </ligand>
</feature>
<accession>A0A4R6NYH5</accession>
<dbReference type="GO" id="GO:0016620">
    <property type="term" value="F:oxidoreductase activity, acting on the aldehyde or oxo group of donors, NAD or NADP as acceptor"/>
    <property type="evidence" value="ECO:0007669"/>
    <property type="project" value="InterPro"/>
</dbReference>
<feature type="active site" description="Nucleophile" evidence="4">
    <location>
        <position position="154"/>
    </location>
</feature>
<feature type="binding site" evidence="6">
    <location>
        <position position="123"/>
    </location>
    <ligand>
        <name>NAD(+)</name>
        <dbReference type="ChEBI" id="CHEBI:57540"/>
    </ligand>
</feature>
<comment type="caution">
    <text evidence="11">The sequence shown here is derived from an EMBL/GenBank/DDBJ whole genome shotgun (WGS) entry which is preliminary data.</text>
</comment>
<feature type="binding site" evidence="5">
    <location>
        <position position="235"/>
    </location>
    <ligand>
        <name>D-glyceraldehyde 3-phosphate</name>
        <dbReference type="ChEBI" id="CHEBI:59776"/>
    </ligand>
</feature>
<evidence type="ECO:0000256" key="5">
    <source>
        <dbReference type="PIRSR" id="PIRSR000149-2"/>
    </source>
</evidence>
<feature type="binding site" evidence="5">
    <location>
        <position position="184"/>
    </location>
    <ligand>
        <name>D-glyceraldehyde 3-phosphate</name>
        <dbReference type="ChEBI" id="CHEBI:59776"/>
    </ligand>
</feature>
<dbReference type="Gene3D" id="3.40.50.720">
    <property type="entry name" value="NAD(P)-binding Rossmann-like Domain"/>
    <property type="match status" value="1"/>
</dbReference>
<dbReference type="InterPro" id="IPR006424">
    <property type="entry name" value="Glyceraldehyde-3-P_DH_1"/>
</dbReference>
<dbReference type="CDD" id="cd18126">
    <property type="entry name" value="GAPDH_I_C"/>
    <property type="match status" value="1"/>
</dbReference>
<dbReference type="EC" id="1.2.1.-" evidence="9"/>
<dbReference type="PROSITE" id="PS00071">
    <property type="entry name" value="GAPDH"/>
    <property type="match status" value="1"/>
</dbReference>
<evidence type="ECO:0000256" key="9">
    <source>
        <dbReference type="RuleBase" id="RU361160"/>
    </source>
</evidence>
<feature type="binding site" evidence="6">
    <location>
        <position position="81"/>
    </location>
    <ligand>
        <name>NAD(+)</name>
        <dbReference type="ChEBI" id="CHEBI:57540"/>
    </ligand>
</feature>
<dbReference type="InterPro" id="IPR020829">
    <property type="entry name" value="GlycerAld_3-P_DH_cat"/>
</dbReference>
<keyword evidence="6" id="KW-0520">NAD</keyword>
<dbReference type="SUPFAM" id="SSF55347">
    <property type="entry name" value="Glyceraldehyde-3-phosphate dehydrogenase-like, C-terminal domain"/>
    <property type="match status" value="1"/>
</dbReference>
<dbReference type="SMART" id="SM00846">
    <property type="entry name" value="Gp_dh_N"/>
    <property type="match status" value="1"/>
</dbReference>
<feature type="binding site" evidence="6">
    <location>
        <begin position="12"/>
        <end position="13"/>
    </location>
    <ligand>
        <name>NAD(+)</name>
        <dbReference type="ChEBI" id="CHEBI:57540"/>
    </ligand>
</feature>
<feature type="binding site" evidence="6">
    <location>
        <position position="317"/>
    </location>
    <ligand>
        <name>NAD(+)</name>
        <dbReference type="ChEBI" id="CHEBI:57540"/>
    </ligand>
</feature>
<dbReference type="InterPro" id="IPR020828">
    <property type="entry name" value="GlycerAld_3-P_DH_NAD(P)-bd"/>
</dbReference>
<dbReference type="RefSeq" id="WP_133540458.1">
    <property type="nucleotide sequence ID" value="NZ_SNXI01000017.1"/>
</dbReference>
<dbReference type="InterPro" id="IPR036291">
    <property type="entry name" value="NAD(P)-bd_dom_sf"/>
</dbReference>
<proteinExistence type="inferred from homology"/>
<feature type="binding site" evidence="5">
    <location>
        <begin position="212"/>
        <end position="213"/>
    </location>
    <ligand>
        <name>D-glyceraldehyde 3-phosphate</name>
        <dbReference type="ChEBI" id="CHEBI:59776"/>
    </ligand>
</feature>